<protein>
    <submittedName>
        <fullName evidence="1">Uncharacterized protein</fullName>
    </submittedName>
</protein>
<evidence type="ECO:0000313" key="1">
    <source>
        <dbReference type="EMBL" id="WJE88638.1"/>
    </source>
</evidence>
<dbReference type="Pfam" id="PF23929">
    <property type="entry name" value="DUF7267"/>
    <property type="match status" value="1"/>
</dbReference>
<reference evidence="1 2" key="1">
    <citation type="journal article" date="2024" name="Can. J. Microbiol.">
        <title>Biological and genomic characteristics of three novel bacteriophages and a phage-plasmid of Klebsiella pneumoniae.</title>
        <authorList>
            <person name="Uskudar-Guclu A."/>
            <person name="Unlu S."/>
            <person name="Salih-Dogan H."/>
            <person name="Yalcin S."/>
            <person name="Basustaoglu A."/>
        </authorList>
    </citation>
    <scope>NUCLEOTIDE SEQUENCE [LARGE SCALE GENOMIC DNA]</scope>
</reference>
<organism evidence="1 2">
    <name type="scientific">Klebsiella phage Kpn13</name>
    <dbReference type="NCBI Taxonomy" id="3044024"/>
    <lineage>
        <taxon>Viruses</taxon>
        <taxon>Duplodnaviria</taxon>
        <taxon>Heunggongvirae</taxon>
        <taxon>Uroviricota</taxon>
        <taxon>Caudoviricetes</taxon>
        <taxon>Autographivirales</taxon>
        <taxon>Autoscriptoviridae</taxon>
        <taxon>Slopekvirinae</taxon>
        <taxon>Drulisvirus</taxon>
        <taxon>Drulisvirus Kpn13</taxon>
    </lineage>
</organism>
<dbReference type="Proteomes" id="UP001654236">
    <property type="component" value="Segment"/>
</dbReference>
<evidence type="ECO:0000313" key="2">
    <source>
        <dbReference type="Proteomes" id="UP001654236"/>
    </source>
</evidence>
<name>A0AAT9V736_9CAUD</name>
<sequence length="49" mass="5665">MRKQQPTIDGLAREYSAKAALRQHCEKQAKRLGMTLRGYCQRFNVRGVV</sequence>
<keyword evidence="2" id="KW-1185">Reference proteome</keyword>
<dbReference type="InterPro" id="IPR055691">
    <property type="entry name" value="DUF7267"/>
</dbReference>
<dbReference type="EMBL" id="OQ790081">
    <property type="protein sequence ID" value="WJE88638.1"/>
    <property type="molecule type" value="Genomic_DNA"/>
</dbReference>
<proteinExistence type="predicted"/>
<accession>A0AAT9V736</accession>